<protein>
    <submittedName>
        <fullName evidence="2">Uncharacterized protein</fullName>
    </submittedName>
</protein>
<dbReference type="STRING" id="162209.IJ22_10230"/>
<keyword evidence="1" id="KW-1133">Transmembrane helix</keyword>
<dbReference type="PATRIC" id="fig|162209.4.peg.1089"/>
<dbReference type="AlphaFoldDB" id="A0A0U2W1Z5"/>
<feature type="transmembrane region" description="Helical" evidence="1">
    <location>
        <begin position="6"/>
        <end position="22"/>
    </location>
</feature>
<dbReference type="EMBL" id="CP013652">
    <property type="protein sequence ID" value="ALS21405.1"/>
    <property type="molecule type" value="Genomic_DNA"/>
</dbReference>
<accession>A0A0U2W1Z5</accession>
<name>A0A0U2W1Z5_9BACL</name>
<reference evidence="3" key="1">
    <citation type="submission" date="2015-12" db="EMBL/GenBank/DDBJ databases">
        <title>Complete genome sequences of two moderately thermophilic Paenibacillus species.</title>
        <authorList>
            <person name="Butler R.III."/>
            <person name="Wang J."/>
            <person name="Stark B.C."/>
            <person name="Pombert J.-F."/>
        </authorList>
    </citation>
    <scope>NUCLEOTIDE SEQUENCE [LARGE SCALE GENOMIC DNA]</scope>
    <source>
        <strain evidence="3">32O-Y</strain>
    </source>
</reference>
<keyword evidence="1" id="KW-0812">Transmembrane</keyword>
<evidence type="ECO:0000313" key="2">
    <source>
        <dbReference type="EMBL" id="ALS21405.1"/>
    </source>
</evidence>
<evidence type="ECO:0000256" key="1">
    <source>
        <dbReference type="SAM" id="Phobius"/>
    </source>
</evidence>
<gene>
    <name evidence="2" type="ORF">IJ22_10230</name>
</gene>
<dbReference type="OrthoDB" id="2970258at2"/>
<evidence type="ECO:0000313" key="3">
    <source>
        <dbReference type="Proteomes" id="UP000061660"/>
    </source>
</evidence>
<proteinExistence type="predicted"/>
<dbReference type="Proteomes" id="UP000061660">
    <property type="component" value="Chromosome"/>
</dbReference>
<dbReference type="KEGG" id="pnp:IJ22_10230"/>
<feature type="transmembrane region" description="Helical" evidence="1">
    <location>
        <begin position="34"/>
        <end position="52"/>
    </location>
</feature>
<organism evidence="2 3">
    <name type="scientific">Paenibacillus naphthalenovorans</name>
    <dbReference type="NCBI Taxonomy" id="162209"/>
    <lineage>
        <taxon>Bacteria</taxon>
        <taxon>Bacillati</taxon>
        <taxon>Bacillota</taxon>
        <taxon>Bacilli</taxon>
        <taxon>Bacillales</taxon>
        <taxon>Paenibacillaceae</taxon>
        <taxon>Paenibacillus</taxon>
    </lineage>
</organism>
<keyword evidence="3" id="KW-1185">Reference proteome</keyword>
<dbReference type="RefSeq" id="WP_054818085.1">
    <property type="nucleotide sequence ID" value="NZ_CP013652.1"/>
</dbReference>
<sequence>MEWVKVLGIAAVLVCMTLYEWPRMKRQMKKEKTAFAALTVLGGILACLLVFYPETPGPTQCIDAMYKPLVNVVEKWTMERSE</sequence>
<keyword evidence="1" id="KW-0472">Membrane</keyword>
<reference evidence="2 3" key="2">
    <citation type="journal article" date="2016" name="Genome Announc.">
        <title>Complete Genome Sequences of Two Interactive Moderate Thermophiles, Paenibacillus napthalenovorans 32O-Y and Paenibacillus sp. 32O-W.</title>
        <authorList>
            <person name="Butler R.R.III."/>
            <person name="Wang J."/>
            <person name="Stark B.C."/>
            <person name="Pombert J.F."/>
        </authorList>
    </citation>
    <scope>NUCLEOTIDE SEQUENCE [LARGE SCALE GENOMIC DNA]</scope>
    <source>
        <strain evidence="2 3">32O-Y</strain>
    </source>
</reference>